<sequence length="843" mass="94995">MSHHLPAMDEAELPFTHPTHPPLAPGTTAFLPTPLPLPCPPPPALDTLFHNEHGQLFSLGGLRTSESLILQDLDPYDPSTSPNDLEDGFIQVDESKWHKIFHRSRRASTACKIANRPLHIHDDVAWRHTSPAIELADRMLAQALSHHWLLAMLTKSGHEAVRNVSATVDGRRHPNATIYRARPVPVTHEARVEAAKVLSDIAESVFWGFHHEDEAPGLLGKTDTLLNRGRVYLWCTVEVKLVERMCEGTEGERRVAGVEVSIIFFNDERWAEAGYSFETAFLGAVLRNTGPRARSRRKAYHSLLAPRPETAAAGQFQYYGGWAPEDPFVEERVGVPGRVLWEMTRKDFWGRRVRKFGAEGLRVQTGGVTTARAEFAKARGYTVRRAGVLQLDDAGGFRGRIRERRVRLKVLRPWYACEYAKWCETPAVGFLAMAAVPVRRGVFAWEDESVPAYPEVLVRGSRFAAPRGFLEEVMWRGKGKKERQRTRRIGRAGGRSHDREISFDNAKVAFLRWKWGGVVSGELVQEFEAAMRDMRVKMDRFPADDVWLDSGFRMPEYSGEVFFPVGYEDERVDDGDADLPSWAIARSGIAGEEMTATPIKHYSPGEIGDLQSLGAGQKVVLWQGEDETEVQVYDVTDMFPDGWDSDARDTFTAPGLRGRMLCPNLREDILSQVLSQEPLGQAMLWRQAENVMINDGKEGRPKWIALGAEVFDITSKSSHRPILSHRKLRLTHNGDLHLSPDLHALQHILSSTRNPAEAIDSGFHPDLILANLLPYKIGWLRDESAGPRRRDRVFTPGEVKWFAFRETGMYVVINGSVYDLTGKCYQKKKKKKQCCNYENQGAG</sequence>
<accession>A0AAE0D6A2</accession>
<gene>
    <name evidence="2" type="ORF">CKAH01_16742</name>
</gene>
<dbReference type="Proteomes" id="UP001281614">
    <property type="component" value="Unassembled WGS sequence"/>
</dbReference>
<keyword evidence="3" id="KW-1185">Reference proteome</keyword>
<dbReference type="AlphaFoldDB" id="A0AAE0D6A2"/>
<feature type="region of interest" description="Disordered" evidence="1">
    <location>
        <begin position="1"/>
        <end position="29"/>
    </location>
</feature>
<evidence type="ECO:0000313" key="3">
    <source>
        <dbReference type="Proteomes" id="UP001281614"/>
    </source>
</evidence>
<protein>
    <submittedName>
        <fullName evidence="2">Cytochrome</fullName>
    </submittedName>
</protein>
<evidence type="ECO:0000313" key="2">
    <source>
        <dbReference type="EMBL" id="KAK2759199.1"/>
    </source>
</evidence>
<name>A0AAE0D6A2_COLKA</name>
<proteinExistence type="predicted"/>
<reference evidence="2" key="1">
    <citation type="submission" date="2023-02" db="EMBL/GenBank/DDBJ databases">
        <title>Colletotrichum kahawae CIFC_Que2 genome sequencing and assembly.</title>
        <authorList>
            <person name="Baroncelli R."/>
        </authorList>
    </citation>
    <scope>NUCLEOTIDE SEQUENCE</scope>
    <source>
        <strain evidence="2">CIFC_Que2</strain>
    </source>
</reference>
<comment type="caution">
    <text evidence="2">The sequence shown here is derived from an EMBL/GenBank/DDBJ whole genome shotgun (WGS) entry which is preliminary data.</text>
</comment>
<dbReference type="EMBL" id="VYYT01000184">
    <property type="protein sequence ID" value="KAK2759199.1"/>
    <property type="molecule type" value="Genomic_DNA"/>
</dbReference>
<organism evidence="2 3">
    <name type="scientific">Colletotrichum kahawae</name>
    <name type="common">Coffee berry disease fungus</name>
    <dbReference type="NCBI Taxonomy" id="34407"/>
    <lineage>
        <taxon>Eukaryota</taxon>
        <taxon>Fungi</taxon>
        <taxon>Dikarya</taxon>
        <taxon>Ascomycota</taxon>
        <taxon>Pezizomycotina</taxon>
        <taxon>Sordariomycetes</taxon>
        <taxon>Hypocreomycetidae</taxon>
        <taxon>Glomerellales</taxon>
        <taxon>Glomerellaceae</taxon>
        <taxon>Colletotrichum</taxon>
        <taxon>Colletotrichum gloeosporioides species complex</taxon>
    </lineage>
</organism>
<evidence type="ECO:0000256" key="1">
    <source>
        <dbReference type="SAM" id="MobiDB-lite"/>
    </source>
</evidence>